<keyword evidence="5" id="KW-0500">Molybdenum</keyword>
<geneLocation type="plasmid" evidence="13">
    <name>prccge525c</name>
</geneLocation>
<evidence type="ECO:0000313" key="12">
    <source>
        <dbReference type="EMBL" id="AYG62669.1"/>
    </source>
</evidence>
<dbReference type="AlphaFoldDB" id="A0A387FVG5"/>
<keyword evidence="6" id="KW-0479">Metal-binding</keyword>
<keyword evidence="13" id="KW-1185">Reference proteome</keyword>
<dbReference type="InterPro" id="IPR041854">
    <property type="entry name" value="BFD-like_2Fe2S-bd_dom_sf"/>
</dbReference>
<accession>A0A387FVG5</accession>
<dbReference type="PROSITE" id="PS00551">
    <property type="entry name" value="MOLYBDOPTERIN_PROK_1"/>
    <property type="match status" value="1"/>
</dbReference>
<dbReference type="Gene3D" id="2.20.25.90">
    <property type="entry name" value="ADC-like domains"/>
    <property type="match status" value="1"/>
</dbReference>
<dbReference type="Gene3D" id="1.10.10.1100">
    <property type="entry name" value="BFD-like [2Fe-2S]-binding domain"/>
    <property type="match status" value="1"/>
</dbReference>
<dbReference type="InterPro" id="IPR027467">
    <property type="entry name" value="MopterinOxRdtase_cofactor_BS"/>
</dbReference>
<dbReference type="GO" id="GO:1990204">
    <property type="term" value="C:oxidoreductase complex"/>
    <property type="evidence" value="ECO:0007669"/>
    <property type="project" value="UniProtKB-ARBA"/>
</dbReference>
<dbReference type="RefSeq" id="WP_120707585.1">
    <property type="nucleotide sequence ID" value="NZ_CP032695.1"/>
</dbReference>
<evidence type="ECO:0000256" key="7">
    <source>
        <dbReference type="ARBA" id="ARBA00023002"/>
    </source>
</evidence>
<dbReference type="InterPro" id="IPR041957">
    <property type="entry name" value="CT_Nitrate-R-NapA-like"/>
</dbReference>
<dbReference type="InterPro" id="IPR007419">
    <property type="entry name" value="BFD-like_2Fe2S-bd_dom"/>
</dbReference>
<dbReference type="OrthoDB" id="9816402at2"/>
<dbReference type="GO" id="GO:0045333">
    <property type="term" value="P:cellular respiration"/>
    <property type="evidence" value="ECO:0007669"/>
    <property type="project" value="UniProtKB-ARBA"/>
</dbReference>
<dbReference type="PANTHER" id="PTHR43105:SF9">
    <property type="entry name" value="NADPH-FE(3+) OXIDOREDUCTASE SUBUNIT ALPHA"/>
    <property type="match status" value="1"/>
</dbReference>
<dbReference type="SUPFAM" id="SSF53706">
    <property type="entry name" value="Formate dehydrogenase/DMSO reductase, domains 1-3"/>
    <property type="match status" value="1"/>
</dbReference>
<keyword evidence="4" id="KW-0004">4Fe-4S</keyword>
<proteinExistence type="inferred from homology"/>
<evidence type="ECO:0000256" key="5">
    <source>
        <dbReference type="ARBA" id="ARBA00022505"/>
    </source>
</evidence>
<keyword evidence="9" id="KW-0411">Iron-sulfur</keyword>
<dbReference type="GO" id="GO:0051539">
    <property type="term" value="F:4 iron, 4 sulfur cluster binding"/>
    <property type="evidence" value="ECO:0007669"/>
    <property type="project" value="UniProtKB-KW"/>
</dbReference>
<dbReference type="InterPro" id="IPR009010">
    <property type="entry name" value="Asp_de-COase-like_dom_sf"/>
</dbReference>
<comment type="cofactor">
    <cofactor evidence="2">
        <name>[4Fe-4S] cluster</name>
        <dbReference type="ChEBI" id="CHEBI:49883"/>
    </cofactor>
</comment>
<evidence type="ECO:0000313" key="13">
    <source>
        <dbReference type="Proteomes" id="UP000282195"/>
    </source>
</evidence>
<dbReference type="Gene3D" id="3.40.228.10">
    <property type="entry name" value="Dimethylsulfoxide Reductase, domain 2"/>
    <property type="match status" value="1"/>
</dbReference>
<dbReference type="GO" id="GO:0042128">
    <property type="term" value="P:nitrate assimilation"/>
    <property type="evidence" value="ECO:0007669"/>
    <property type="project" value="UniProtKB-KW"/>
</dbReference>
<keyword evidence="7" id="KW-0560">Oxidoreductase</keyword>
<dbReference type="Proteomes" id="UP000282195">
    <property type="component" value="Plasmid pRCCGE525c"/>
</dbReference>
<sequence length="885" mass="95201">MSAETKTTCPYCGVGCGVIASVDDDGKVSVKGDPDHPSNYGRLCSKGSALAETIDLDGRLLYPEVGGERASWDDALDLVANRFSETVAAHGPDSVAFYVSGQLLTEDYYLANKLMKGFIGSANIDTNSRLCMSSSVAGHRRAFGSDTVPGTYEDIELADLVILTGSNLAWCHPVLYQRLAAAKAERPGMKVVVIDPRRTMTSDIADLHLAIRPDGDVALFTGLLARLAQSSAIDQNFIATHTEGFSDVFAEASALSFSDLLDKTGLPAMQLREFFRLFETTEKVVTCYSQGVNQSSSGTDKVNAILNCHLATGRIGRPGMGPFSLTGQPNAMGGREVGGLANMLAAHMAIENADDRDRVQRFWKSPVIAARPGLKAVDMFRAVADGRIKALWIMATNPVVSMPDADAVEAAIKACPFVVVSDVLGQTDTTRHADVLLPSTGWAEKDGTVTNSERRISRQRGFLPSPGEAKPDWWQMAEVGRRMGFTEAFSFHSPAGIFAEHAALSSFENNGSRDFDIGACAQITAEDYETLSPFQWPQPAGTALQTTRFFAEGGFFHADGKARFVPVKMPVSDRTTAEFPFTLNTGRIRDQWHTMTRTGKSARLSAHIAESFAEIHPRDAIEIGVSDASLIEIESPQGKVIVRALVTERQARSSLFVPMHWNDSFAAKARIDTVVAPVTDPFSGQPASKNVAVAARPFKASHYGFAVSVAKPQQLEAAYWALAKADGGWRMELAFDDAVEDWAEWCHATFDIPPDVEPLGYADQTSGDLRLAFFDGDRLLAALFLARQPVAVARNWAIAQLSALHSNMRKRFALVAGRPGTNTPDPGATVCSCFGVGVNQIVSAVRNGCHSVEAVGKALNAGTNCGSCRAEIRGIIDGCLATAAE</sequence>
<feature type="domain" description="4Fe-4S Mo/W bis-MGD-type" evidence="11">
    <location>
        <begin position="2"/>
        <end position="58"/>
    </location>
</feature>
<keyword evidence="10" id="KW-0534">Nitrate assimilation</keyword>
<dbReference type="SUPFAM" id="SSF50692">
    <property type="entry name" value="ADC-like"/>
    <property type="match status" value="1"/>
</dbReference>
<dbReference type="Pfam" id="PF04879">
    <property type="entry name" value="Molybdop_Fe4S4"/>
    <property type="match status" value="1"/>
</dbReference>
<dbReference type="PANTHER" id="PTHR43105">
    <property type="entry name" value="RESPIRATORY NITRATE REDUCTASE"/>
    <property type="match status" value="1"/>
</dbReference>
<dbReference type="InterPro" id="IPR006657">
    <property type="entry name" value="MoPterin_dinucl-bd_dom"/>
</dbReference>
<dbReference type="Gene3D" id="3.40.50.740">
    <property type="match status" value="1"/>
</dbReference>
<keyword evidence="8" id="KW-0408">Iron</keyword>
<organism evidence="12 13">
    <name type="scientific">Rhizobium jaguaris</name>
    <dbReference type="NCBI Taxonomy" id="1312183"/>
    <lineage>
        <taxon>Bacteria</taxon>
        <taxon>Pseudomonadati</taxon>
        <taxon>Pseudomonadota</taxon>
        <taxon>Alphaproteobacteria</taxon>
        <taxon>Hyphomicrobiales</taxon>
        <taxon>Rhizobiaceae</taxon>
        <taxon>Rhizobium/Agrobacterium group</taxon>
        <taxon>Rhizobium</taxon>
    </lineage>
</organism>
<dbReference type="GO" id="GO:0016491">
    <property type="term" value="F:oxidoreductase activity"/>
    <property type="evidence" value="ECO:0007669"/>
    <property type="project" value="UniProtKB-KW"/>
</dbReference>
<dbReference type="GO" id="GO:0046872">
    <property type="term" value="F:metal ion binding"/>
    <property type="evidence" value="ECO:0007669"/>
    <property type="project" value="UniProtKB-KW"/>
</dbReference>
<dbReference type="Pfam" id="PF01568">
    <property type="entry name" value="Molydop_binding"/>
    <property type="match status" value="1"/>
</dbReference>
<name>A0A387FVG5_9HYPH</name>
<evidence type="ECO:0000256" key="3">
    <source>
        <dbReference type="ARBA" id="ARBA00008747"/>
    </source>
</evidence>
<dbReference type="InterPro" id="IPR050123">
    <property type="entry name" value="Prok_molybdopt-oxidoreductase"/>
</dbReference>
<evidence type="ECO:0000256" key="6">
    <source>
        <dbReference type="ARBA" id="ARBA00022723"/>
    </source>
</evidence>
<dbReference type="KEGG" id="rjg:CCGE525_28415"/>
<evidence type="ECO:0000256" key="2">
    <source>
        <dbReference type="ARBA" id="ARBA00001966"/>
    </source>
</evidence>
<dbReference type="EMBL" id="CP032695">
    <property type="protein sequence ID" value="AYG62669.1"/>
    <property type="molecule type" value="Genomic_DNA"/>
</dbReference>
<gene>
    <name evidence="12" type="ORF">CCGE525_28415</name>
</gene>
<evidence type="ECO:0000256" key="8">
    <source>
        <dbReference type="ARBA" id="ARBA00023004"/>
    </source>
</evidence>
<reference evidence="12 13" key="1">
    <citation type="submission" date="2018-10" db="EMBL/GenBank/DDBJ databases">
        <title>Rhizobium etli, R. leguminosarum and a new Rhizobium genospecies from Phaseolus dumosus.</title>
        <authorList>
            <person name="Ramirez-Puebla S.T."/>
            <person name="Rogel-Hernandez M.A."/>
            <person name="Guerrero G."/>
            <person name="Ormeno-Orrillo E."/>
            <person name="Martinez-Romero J.C."/>
            <person name="Negrete-Yankelevich S."/>
            <person name="Martinez-Romero E."/>
        </authorList>
    </citation>
    <scope>NUCLEOTIDE SEQUENCE [LARGE SCALE GENOMIC DNA]</scope>
    <source>
        <strain evidence="12 13">CCGE525</strain>
        <plasmid evidence="13">prccge525c</plasmid>
    </source>
</reference>
<dbReference type="CDD" id="cd02791">
    <property type="entry name" value="MopB_CT_Nitrate-R-NapA-like"/>
    <property type="match status" value="1"/>
</dbReference>
<evidence type="ECO:0000256" key="10">
    <source>
        <dbReference type="ARBA" id="ARBA00023063"/>
    </source>
</evidence>
<keyword evidence="12" id="KW-0614">Plasmid</keyword>
<dbReference type="GO" id="GO:0043546">
    <property type="term" value="F:molybdopterin cofactor binding"/>
    <property type="evidence" value="ECO:0007669"/>
    <property type="project" value="InterPro"/>
</dbReference>
<comment type="similarity">
    <text evidence="3">Belongs to the prokaryotic molybdopterin-containing oxidoreductase family. NasA/NapA/NarB subfamily.</text>
</comment>
<dbReference type="Pfam" id="PF04324">
    <property type="entry name" value="Fer2_BFD"/>
    <property type="match status" value="1"/>
</dbReference>
<evidence type="ECO:0000256" key="9">
    <source>
        <dbReference type="ARBA" id="ARBA00023014"/>
    </source>
</evidence>
<dbReference type="Pfam" id="PF00384">
    <property type="entry name" value="Molybdopterin"/>
    <property type="match status" value="1"/>
</dbReference>
<evidence type="ECO:0000259" key="11">
    <source>
        <dbReference type="PROSITE" id="PS51669"/>
    </source>
</evidence>
<dbReference type="Gene3D" id="2.40.40.20">
    <property type="match status" value="1"/>
</dbReference>
<dbReference type="SMART" id="SM00926">
    <property type="entry name" value="Molybdop_Fe4S4"/>
    <property type="match status" value="1"/>
</dbReference>
<dbReference type="InterPro" id="IPR006656">
    <property type="entry name" value="Mopterin_OxRdtase"/>
</dbReference>
<comment type="cofactor">
    <cofactor evidence="1">
        <name>Mo-bis(molybdopterin guanine dinucleotide)</name>
        <dbReference type="ChEBI" id="CHEBI:60539"/>
    </cofactor>
</comment>
<dbReference type="InterPro" id="IPR006963">
    <property type="entry name" value="Mopterin_OxRdtase_4Fe-4S_dom"/>
</dbReference>
<dbReference type="CDD" id="cd02754">
    <property type="entry name" value="MopB_Nitrate-R-NapA-like"/>
    <property type="match status" value="1"/>
</dbReference>
<evidence type="ECO:0000256" key="1">
    <source>
        <dbReference type="ARBA" id="ARBA00001942"/>
    </source>
</evidence>
<evidence type="ECO:0000256" key="4">
    <source>
        <dbReference type="ARBA" id="ARBA00022485"/>
    </source>
</evidence>
<dbReference type="PROSITE" id="PS51669">
    <property type="entry name" value="4FE4S_MOW_BIS_MGD"/>
    <property type="match status" value="1"/>
</dbReference>
<protein>
    <submittedName>
        <fullName evidence="12">Nitrate reductase</fullName>
    </submittedName>
</protein>
<dbReference type="GO" id="GO:0016020">
    <property type="term" value="C:membrane"/>
    <property type="evidence" value="ECO:0007669"/>
    <property type="project" value="TreeGrafter"/>
</dbReference>